<name>A0AA36BJ79_OCTVU</name>
<dbReference type="InterPro" id="IPR050969">
    <property type="entry name" value="Dev_Signal_Modulators"/>
</dbReference>
<dbReference type="EMBL" id="OX597830">
    <property type="protein sequence ID" value="CAI9735421.1"/>
    <property type="molecule type" value="Genomic_DNA"/>
</dbReference>
<evidence type="ECO:0000259" key="7">
    <source>
        <dbReference type="PROSITE" id="PS50026"/>
    </source>
</evidence>
<dbReference type="Proteomes" id="UP001162480">
    <property type="component" value="Chromosome 17"/>
</dbReference>
<evidence type="ECO:0000313" key="10">
    <source>
        <dbReference type="EMBL" id="CAI9735421.1"/>
    </source>
</evidence>
<feature type="domain" description="EGF-like" evidence="7">
    <location>
        <begin position="288"/>
        <end position="325"/>
    </location>
</feature>
<feature type="disulfide bond" evidence="4">
    <location>
        <begin position="443"/>
        <end position="452"/>
    </location>
</feature>
<feature type="disulfide bond" evidence="4">
    <location>
        <begin position="315"/>
        <end position="324"/>
    </location>
</feature>
<evidence type="ECO:0000256" key="3">
    <source>
        <dbReference type="ARBA" id="ARBA00023157"/>
    </source>
</evidence>
<feature type="domain" description="EGF-like" evidence="7">
    <location>
        <begin position="422"/>
        <end position="453"/>
    </location>
</feature>
<evidence type="ECO:0000256" key="5">
    <source>
        <dbReference type="SAM" id="MobiDB-lite"/>
    </source>
</evidence>
<evidence type="ECO:0000256" key="4">
    <source>
        <dbReference type="PROSITE-ProRule" id="PRU00076"/>
    </source>
</evidence>
<dbReference type="InterPro" id="IPR002889">
    <property type="entry name" value="WSC_carb-bd"/>
</dbReference>
<evidence type="ECO:0000313" key="11">
    <source>
        <dbReference type="Proteomes" id="UP001162480"/>
    </source>
</evidence>
<dbReference type="GO" id="GO:0005576">
    <property type="term" value="C:extracellular region"/>
    <property type="evidence" value="ECO:0007669"/>
    <property type="project" value="TreeGrafter"/>
</dbReference>
<protein>
    <submittedName>
        <fullName evidence="10">Epidermal growth factor-like domains 11,Multiple epidermal growth factor-like domains 10,Multiple epidermal</fullName>
    </submittedName>
</protein>
<dbReference type="PROSITE" id="PS50026">
    <property type="entry name" value="EGF_3"/>
    <property type="match status" value="2"/>
</dbReference>
<dbReference type="Gene3D" id="2.170.300.10">
    <property type="entry name" value="Tie2 ligand-binding domain superfamily"/>
    <property type="match status" value="1"/>
</dbReference>
<dbReference type="InterPro" id="IPR013320">
    <property type="entry name" value="ConA-like_dom_sf"/>
</dbReference>
<feature type="compositionally biased region" description="Gly residues" evidence="5">
    <location>
        <begin position="823"/>
        <end position="832"/>
    </location>
</feature>
<evidence type="ECO:0000256" key="6">
    <source>
        <dbReference type="SAM" id="Phobius"/>
    </source>
</evidence>
<dbReference type="SUPFAM" id="SSF57196">
    <property type="entry name" value="EGF/Laminin"/>
    <property type="match status" value="1"/>
</dbReference>
<dbReference type="Pfam" id="PF08685">
    <property type="entry name" value="GON"/>
    <property type="match status" value="1"/>
</dbReference>
<dbReference type="InterPro" id="IPR012314">
    <property type="entry name" value="Pept_M12B_GON-ADAMTSs"/>
</dbReference>
<dbReference type="PROSITE" id="PS01186">
    <property type="entry name" value="EGF_2"/>
    <property type="match status" value="3"/>
</dbReference>
<dbReference type="PROSITE" id="PS51046">
    <property type="entry name" value="GON"/>
    <property type="match status" value="1"/>
</dbReference>
<keyword evidence="1" id="KW-0479">Metal-binding</keyword>
<dbReference type="Pfam" id="PF01822">
    <property type="entry name" value="WSC"/>
    <property type="match status" value="2"/>
</dbReference>
<keyword evidence="6" id="KW-1133">Transmembrane helix</keyword>
<accession>A0AA36BJ79</accession>
<keyword evidence="2" id="KW-0732">Signal</keyword>
<dbReference type="Gene3D" id="2.10.25.10">
    <property type="entry name" value="Laminin"/>
    <property type="match status" value="2"/>
</dbReference>
<dbReference type="Gene3D" id="2.60.120.200">
    <property type="match status" value="1"/>
</dbReference>
<organism evidence="10 11">
    <name type="scientific">Octopus vulgaris</name>
    <name type="common">Common octopus</name>
    <dbReference type="NCBI Taxonomy" id="6645"/>
    <lineage>
        <taxon>Eukaryota</taxon>
        <taxon>Metazoa</taxon>
        <taxon>Spiralia</taxon>
        <taxon>Lophotrochozoa</taxon>
        <taxon>Mollusca</taxon>
        <taxon>Cephalopoda</taxon>
        <taxon>Coleoidea</taxon>
        <taxon>Octopodiformes</taxon>
        <taxon>Octopoda</taxon>
        <taxon>Incirrata</taxon>
        <taxon>Octopodidae</taxon>
        <taxon>Octopus</taxon>
    </lineage>
</organism>
<keyword evidence="11" id="KW-1185">Reference proteome</keyword>
<gene>
    <name evidence="10" type="ORF">OCTVUL_1B019343</name>
</gene>
<proteinExistence type="predicted"/>
<evidence type="ECO:0000259" key="9">
    <source>
        <dbReference type="PROSITE" id="PS51212"/>
    </source>
</evidence>
<dbReference type="GO" id="GO:0009986">
    <property type="term" value="C:cell surface"/>
    <property type="evidence" value="ECO:0007669"/>
    <property type="project" value="TreeGrafter"/>
</dbReference>
<keyword evidence="6" id="KW-0812">Transmembrane</keyword>
<dbReference type="SMART" id="SM00321">
    <property type="entry name" value="WSC"/>
    <property type="match status" value="2"/>
</dbReference>
<dbReference type="PANTHER" id="PTHR14949:SF56">
    <property type="entry name" value="EGF-LIKE-DOMAIN, MULTIPLE 7"/>
    <property type="match status" value="1"/>
</dbReference>
<dbReference type="Pfam" id="PF13385">
    <property type="entry name" value="Laminin_G_3"/>
    <property type="match status" value="1"/>
</dbReference>
<feature type="transmembrane region" description="Helical" evidence="6">
    <location>
        <begin position="1276"/>
        <end position="1298"/>
    </location>
</feature>
<dbReference type="GO" id="GO:0008270">
    <property type="term" value="F:zinc ion binding"/>
    <property type="evidence" value="ECO:0007669"/>
    <property type="project" value="InterPro"/>
</dbReference>
<feature type="domain" description="WSC" evidence="9">
    <location>
        <begin position="1029"/>
        <end position="1121"/>
    </location>
</feature>
<keyword evidence="3 4" id="KW-1015">Disulfide bond</keyword>
<reference evidence="10" key="1">
    <citation type="submission" date="2023-08" db="EMBL/GenBank/DDBJ databases">
        <authorList>
            <person name="Alioto T."/>
            <person name="Alioto T."/>
            <person name="Gomez Garrido J."/>
        </authorList>
    </citation>
    <scope>NUCLEOTIDE SEQUENCE</scope>
</reference>
<evidence type="ECO:0000259" key="8">
    <source>
        <dbReference type="PROSITE" id="PS51046"/>
    </source>
</evidence>
<dbReference type="SMART" id="SM00181">
    <property type="entry name" value="EGF"/>
    <property type="match status" value="3"/>
</dbReference>
<dbReference type="InterPro" id="IPR000742">
    <property type="entry name" value="EGF"/>
</dbReference>
<comment type="caution">
    <text evidence="4">Lacks conserved residue(s) required for the propagation of feature annotation.</text>
</comment>
<dbReference type="PROSITE" id="PS00022">
    <property type="entry name" value="EGF_1"/>
    <property type="match status" value="3"/>
</dbReference>
<dbReference type="GO" id="GO:0005102">
    <property type="term" value="F:signaling receptor binding"/>
    <property type="evidence" value="ECO:0007669"/>
    <property type="project" value="TreeGrafter"/>
</dbReference>
<evidence type="ECO:0000256" key="1">
    <source>
        <dbReference type="ARBA" id="ARBA00022723"/>
    </source>
</evidence>
<sequence length="1353" mass="144846">MIDLGSSAADGIYQIMTSSGHAVNLYCHGFKTNNPKEYLTLPAGKSKNYASVYDYISLPYECYQNNPRQLYSKRGRTEFTKVAFDVAANSIMRNDFTFAHTYGPNNISYGTAGGMFSPLPRCRPHGVFSIDLTGTPFIIHQKARWKWDGQFQDGANNGTVILSKYEYIGCFKDIRKSVLPMLRWSSLHMTIEKCILSCKKGGYYYAGLENGRFCSCGNSYSKGGVSKRCTARCSGQRYRKCGGYLALSVYTAGESHYRIGKCGGYPAKCYPVMTDGQERDLLFLQLNPTHPCKQKICAPFGICIATTSDGFFCQCPTGFSGSRCQTRTEQTTTNQKCPADYQPESCACQKNDCYGAKLQNGFCYTNKGRASLTCRYGKFPTISVTEVHSKPNENFRGNGKVSFYGNACRTYCAQCTAHATCLHFFCDCKNGGTCDIQSDTCICRPGYTGTFCEEYDYCGYWESAHKKAACSNAVQVKATGGDNARDVCQLPFTFKGQTYSRCVANNKIGPPYSCGGSFDGNDTYIDLGQWSPGPKYTIAAWVKPTLMDHTNRLIAGGIYNCYHFGIAYQHGRFQAFYSPPDDLNICTLPMASSDTQYAVHQWHSVAVVNTGTEISLIANGKKVNSKKTQPHFLANANGFWIGGGPCCPGTSFSGMIKNVKVWNQALSESDIAANFLNNDVNDSPEQVVKKGLVAHYELGDIPKTTCSGIDHNNNDWIPEHQSQISGRHCNIKRFLIKPYIKVYVHHWNGTAHGHLEVEAQNIYIYGELNANGAGYFGGRTSNKNGDNGRQGDSYSNQPGGMSTDSNAGGGGGGLGQVNNTGAGRPGGGGSHGTAGRDGSAKLTKSEGSGKAGETNKYSGKFSLLYMGSGGGSGGNPLSMDHSPRGGDGGSGGGAISLTSEDEVIVKGKLTARGGDGIGDPVRGSCFMCPSTCKSTPVSCDAYNSNGCYDKSGPGGGGSGGSIHISGADKLNTDGGLGGQGALMCGGKGGVGRILIESSHLYGSVNKYYGIDFSSIGRTVTGGQKKTNENAVYLGCFKDSEESLLQLKQDMPESDVSPENCHALCRKKNLKFSGTKGGKECFCDNNLDPSNRVDESECTSKCSGSAMQSCGGPDTLLVFGLRRQLYGIGHSGIASECKGWCVTAGSETKDPKWGECTDEEKTLSVSLTCQCPAGKYGIGCDKDCLSSTWGIDCLNNCTCRNNVTCNALSGECKCPKGWKGFSCDIRSDDYCVKSKHYGPSCKPCDCSGNDCDPVTGVCNCASGQGSKCEKASLSGGAIAGIVIGVLILISMVAAGVVLLKKSQFNFHIGPIKYETQENEVNIPTGFGDDFLENVVNEVNAAASTQSSEEKSGEL</sequence>
<evidence type="ECO:0000256" key="2">
    <source>
        <dbReference type="ARBA" id="ARBA00022729"/>
    </source>
</evidence>
<feature type="region of interest" description="Disordered" evidence="5">
    <location>
        <begin position="779"/>
        <end position="854"/>
    </location>
</feature>
<dbReference type="PANTHER" id="PTHR14949">
    <property type="entry name" value="EGF-LIKE-DOMAIN, MULTIPLE 7, 8"/>
    <property type="match status" value="1"/>
</dbReference>
<dbReference type="GO" id="GO:0004222">
    <property type="term" value="F:metalloendopeptidase activity"/>
    <property type="evidence" value="ECO:0007669"/>
    <property type="project" value="InterPro"/>
</dbReference>
<keyword evidence="4" id="KW-0245">EGF-like domain</keyword>
<feature type="compositionally biased region" description="Polar residues" evidence="5">
    <location>
        <begin position="779"/>
        <end position="798"/>
    </location>
</feature>
<feature type="domain" description="GON" evidence="8">
    <location>
        <begin position="1"/>
        <end position="190"/>
    </location>
</feature>
<feature type="domain" description="WSC" evidence="9">
    <location>
        <begin position="164"/>
        <end position="253"/>
    </location>
</feature>
<keyword evidence="6" id="KW-0472">Membrane</keyword>
<dbReference type="PROSITE" id="PS51212">
    <property type="entry name" value="WSC"/>
    <property type="match status" value="2"/>
</dbReference>
<dbReference type="SUPFAM" id="SSF49899">
    <property type="entry name" value="Concanavalin A-like lectins/glucanases"/>
    <property type="match status" value="1"/>
</dbReference>